<evidence type="ECO:0000313" key="2">
    <source>
        <dbReference type="EMBL" id="GLR83564.1"/>
    </source>
</evidence>
<evidence type="ECO:0000259" key="1">
    <source>
        <dbReference type="Pfam" id="PF21834"/>
    </source>
</evidence>
<gene>
    <name evidence="2" type="ORF">GCM10007857_02740</name>
</gene>
<accession>A0ABQ6ANC0</accession>
<organism evidence="2 3">
    <name type="scientific">Bradyrhizobium iriomotense</name>
    <dbReference type="NCBI Taxonomy" id="441950"/>
    <lineage>
        <taxon>Bacteria</taxon>
        <taxon>Pseudomonadati</taxon>
        <taxon>Pseudomonadota</taxon>
        <taxon>Alphaproteobacteria</taxon>
        <taxon>Hyphomicrobiales</taxon>
        <taxon>Nitrobacteraceae</taxon>
        <taxon>Bradyrhizobium</taxon>
    </lineage>
</organism>
<evidence type="ECO:0000313" key="3">
    <source>
        <dbReference type="Proteomes" id="UP001156905"/>
    </source>
</evidence>
<comment type="caution">
    <text evidence="2">The sequence shown here is derived from an EMBL/GenBank/DDBJ whole genome shotgun (WGS) entry which is preliminary data.</text>
</comment>
<feature type="domain" description="DUF6894" evidence="1">
    <location>
        <begin position="36"/>
        <end position="101"/>
    </location>
</feature>
<dbReference type="InterPro" id="IPR054189">
    <property type="entry name" value="DUF6894"/>
</dbReference>
<dbReference type="EMBL" id="BSOW01000001">
    <property type="protein sequence ID" value="GLR83564.1"/>
    <property type="molecule type" value="Genomic_DNA"/>
</dbReference>
<keyword evidence="3" id="KW-1185">Reference proteome</keyword>
<name>A0ABQ6ANC0_9BRAD</name>
<dbReference type="Pfam" id="PF21834">
    <property type="entry name" value="DUF6894"/>
    <property type="match status" value="1"/>
</dbReference>
<proteinExistence type="predicted"/>
<reference evidence="3" key="1">
    <citation type="journal article" date="2019" name="Int. J. Syst. Evol. Microbiol.">
        <title>The Global Catalogue of Microorganisms (GCM) 10K type strain sequencing project: providing services to taxonomists for standard genome sequencing and annotation.</title>
        <authorList>
            <consortium name="The Broad Institute Genomics Platform"/>
            <consortium name="The Broad Institute Genome Sequencing Center for Infectious Disease"/>
            <person name="Wu L."/>
            <person name="Ma J."/>
        </authorList>
    </citation>
    <scope>NUCLEOTIDE SEQUENCE [LARGE SCALE GENOMIC DNA]</scope>
    <source>
        <strain evidence="3">NBRC 102520</strain>
    </source>
</reference>
<dbReference type="Proteomes" id="UP001156905">
    <property type="component" value="Unassembled WGS sequence"/>
</dbReference>
<sequence length="108" mass="12410">MRMITDDPYGASYDSDMQGRACSPRCRKEAYMTQIYFHCTNARGVLMDRRGTFVSDLIEACEEATRRVRSLVTGTNLEDWRQWVLHVSDEAGDEIFVLPFAFVLGKPH</sequence>
<protein>
    <recommendedName>
        <fullName evidence="1">DUF6894 domain-containing protein</fullName>
    </recommendedName>
</protein>